<dbReference type="InterPro" id="IPR013783">
    <property type="entry name" value="Ig-like_fold"/>
</dbReference>
<dbReference type="InterPro" id="IPR022385">
    <property type="entry name" value="Rhs_assc_core"/>
</dbReference>
<feature type="compositionally biased region" description="Basic and acidic residues" evidence="1">
    <location>
        <begin position="9"/>
        <end position="20"/>
    </location>
</feature>
<evidence type="ECO:0000256" key="1">
    <source>
        <dbReference type="SAM" id="MobiDB-lite"/>
    </source>
</evidence>
<organism evidence="2 3">
    <name type="scientific">Planotetraspora mira</name>
    <dbReference type="NCBI Taxonomy" id="58121"/>
    <lineage>
        <taxon>Bacteria</taxon>
        <taxon>Bacillati</taxon>
        <taxon>Actinomycetota</taxon>
        <taxon>Actinomycetes</taxon>
        <taxon>Streptosporangiales</taxon>
        <taxon>Streptosporangiaceae</taxon>
        <taxon>Planotetraspora</taxon>
    </lineage>
</organism>
<dbReference type="NCBIfam" id="NF033679">
    <property type="entry name" value="DNRLRE_dom"/>
    <property type="match status" value="1"/>
</dbReference>
<name>A0A8J3U0F8_9ACTN</name>
<reference evidence="2 3" key="1">
    <citation type="submission" date="2021-01" db="EMBL/GenBank/DDBJ databases">
        <title>Whole genome shotgun sequence of Planotetraspora mira NBRC 15435.</title>
        <authorList>
            <person name="Komaki H."/>
            <person name="Tamura T."/>
        </authorList>
    </citation>
    <scope>NUCLEOTIDE SEQUENCE [LARGE SCALE GENOMIC DNA]</scope>
    <source>
        <strain evidence="2 3">NBRC 15435</strain>
    </source>
</reference>
<gene>
    <name evidence="2" type="ORF">Pmi06nite_80740</name>
</gene>
<accession>A0A8J3U0F8</accession>
<dbReference type="InterPro" id="IPR006530">
    <property type="entry name" value="YD"/>
</dbReference>
<dbReference type="EMBL" id="BOOO01000053">
    <property type="protein sequence ID" value="GII34632.1"/>
    <property type="molecule type" value="Genomic_DNA"/>
</dbReference>
<proteinExistence type="predicted"/>
<protein>
    <recommendedName>
        <fullName evidence="4">DNRLRE domain-containing protein</fullName>
    </recommendedName>
</protein>
<dbReference type="Pfam" id="PF05593">
    <property type="entry name" value="RHS_repeat"/>
    <property type="match status" value="1"/>
</dbReference>
<keyword evidence="3" id="KW-1185">Reference proteome</keyword>
<comment type="caution">
    <text evidence="2">The sequence shown here is derived from an EMBL/GenBank/DDBJ whole genome shotgun (WGS) entry which is preliminary data.</text>
</comment>
<evidence type="ECO:0000313" key="3">
    <source>
        <dbReference type="Proteomes" id="UP000650628"/>
    </source>
</evidence>
<evidence type="ECO:0008006" key="4">
    <source>
        <dbReference type="Google" id="ProtNLM"/>
    </source>
</evidence>
<dbReference type="NCBIfam" id="TIGR01643">
    <property type="entry name" value="YD_repeat_2x"/>
    <property type="match status" value="1"/>
</dbReference>
<sequence length="2289" mass="240103">MMAAQMQHSRVEVLSERTDDSTTYANPDGSLTTETYAGQVRVKQDDGTWKNIDTDLSDTGPSLQPKVTPADIKVSDGGDTSLVSVTAGKKTFGLGWEDKLPTPTIRGDVASYDLGDGATLTVQALPQGFTQNVVLDAAPTAPVSYRIPVNLTGLSMSKDPTGHLLMKDSAGKLVAVAPAPRMWDSSLGADSGEPLHQAEVATSIEKDADGTTTLVLTPDPGWLADPALTYPVTVDPTSTLAQTTDTWLETDYAGSQRGSDELRTGTYDSGTTKARSYLKFDVSKVTGKHVISANFQLYSWWSFSCSITGSGVTVRQITTSWDPVAVTWDARPSSTATNQVTSKEAHGYSTSCPDAWQTWSIGGIVQAWANGAANYGLMLYGTDETDNNTWRKYRSANYSDTTKAPKLTVNYNTKPGAAALLAPASGTATADTTPTLQAKATDADGNAVKLTFEVWNSTGTTKVASGTTATVSSGATASWTAPALAQATYKWRAQASDGTDTGAWSAWNTLTVDITAPAAPTVTSSSHPSSSSWYSAKDFTAALSATDASGIAGYAVKIDQSAGTDPGTTVTQTGTALSRTGLADGTWYVHAAAKNGAGLWSSAKHFAFNVDALTPGVPTSLASSTHPLPTSAYNSKTASFTWKAPADLSGVAGYAVKADQSATTLPTITDTYTTDTSYSTTVARDGTWYLHVRAKDKAGNWSTSAAHFKFTIDTTLPPTSTITSTSHPDQNSAYSSGAFHATWTPPTGAAAGYSLTVDDQPNTVPDTTVDTTDSSYSATKGDGTWYLHLRAVDAAGNWGATAHYRFTVDTTAPAAPGIDSDDYPSDAWAGAIGTPGVFTLTPPDSDAAQIRYSVDGAAATTVDTDGTSVEIQYTPTADGGHTLTAWTVDLAGNLSASQVLTFHVGIGRITSPGTGDRPARNVELQASGPADVSAVTFAYRRGETDTWTPVPAGDVTAASDGSSVTWPLAMSNGTSLTLIWHVTDTLTEDGSIQIIALFDGHNSPPASEPIDVTVDRNAGDAPSAQVGPGEVNLLTGDYTQSVTDASVFGLSVTRTASSRRPAQGSAQDGQSAIFGAQWTAGTVAEIADSTWSYLEKTSSTSVSLVDLNGDSIGFTATSTGGWKPELGAESLTLTSADSDGKATNDVAAVHTFTVTDTDGATATFTQTASATTTWQVTTTSTSTANSTTTVVPEHVTVAGRTLARPHYVVAPTSAVTTGECTTAPSTKGCRVLEYVYADATTATAGILGDYVGQVTQVRLWATTPGDSSSTATPVADYAYDGQGRLRETWDPRISPAVKTAYAYDSVGRVITFIPPGQLPWTFTYGKAGSAATAGDGMLLSASRPTLRSGSENETDGGTAKTSVVYDVPLTGAGAPEAMGAGDVAAWGQAAAPTDATAVFPPDVADHVPASHGGTDLRAADYNRATITYIDGSGREVNTANPGHRITSTEYNSLGNVSRQLTAGNRELAVGGSSHADELDALGIAQDSSAQRAQLLSITTLYNGPFKTEELGPLHLITLDGTLNAASGGTDVPAGSQVAARQHTVFHYDEGRPTDGSAKVQYQVTSTVVGAAVDGYPSDADPRTTRTTYDWTLGLPTHTIGDPDGLAITTTTAYDGQGRVTRGSRPKSDGKDAGTTVTTYWSANGTGPCADRPEWADLICSTGPAAAITGGPGPSELPGKTVEYDRWGNPSTTTETANGVTRTSTTTYDDAGRVHKVSVSGGSGTAVPDTTTTYEPATGQVATVNNGTTTVTQTYDALGRRIAYNDGTGNTTQTRYDSLDRPVQITDSAPSTTTYTYDSTQNPTGAATSISDSVAGVVNGEYDTDNRLRVEHLPGGVDLTIDVDPSGAEASRTYRLRADGTLLLNDTVDSNIHGQVVTRTDSGGAQQLNTYDAVGRLTHVDDTQVGTVTHRSYTFDGNANRTALATVIDNPDGSAGTPTTVNYTYDTGDRLVAPGTGYDAFGRTAQTPQAAYDYYVNDMIRRQTANDRRQTWTLGPGSRLAAWTVESRGADGSWIPSSEGTNHYGTEEDSPDWILENGAARTISRNVRDLTGDLMATTSDTGDTVLQLTNVHGDVAVQYPLDPAKAPIVQSFDENGNPLGGTLPNRYGWLGAKQRSSETLTGDVLMGARLYQPGTARFLSVDPEFDGTAASYGYCNADSVNCTDLSGRYGANPWGCGAFVPYVHRSHTNPHVVNVHADLKCKAKVPLYSIRVRLYRSRWWGWEHIGSTGYVSGTYKYKARAVANWAPHGTCYYYLAMADFMIAGGNLKIQNSVHNWDLNYVEGRPEMCVR</sequence>
<feature type="compositionally biased region" description="Polar residues" evidence="1">
    <location>
        <begin position="21"/>
        <end position="32"/>
    </location>
</feature>
<dbReference type="Gene3D" id="2.180.10.10">
    <property type="entry name" value="RHS repeat-associated core"/>
    <property type="match status" value="3"/>
</dbReference>
<feature type="region of interest" description="Disordered" evidence="1">
    <location>
        <begin position="1"/>
        <end position="32"/>
    </location>
</feature>
<dbReference type="Gene3D" id="2.60.40.10">
    <property type="entry name" value="Immunoglobulins"/>
    <property type="match status" value="4"/>
</dbReference>
<dbReference type="GO" id="GO:0005975">
    <property type="term" value="P:carbohydrate metabolic process"/>
    <property type="evidence" value="ECO:0007669"/>
    <property type="project" value="UniProtKB-ARBA"/>
</dbReference>
<dbReference type="InterPro" id="IPR031325">
    <property type="entry name" value="RHS_repeat"/>
</dbReference>
<dbReference type="Proteomes" id="UP000650628">
    <property type="component" value="Unassembled WGS sequence"/>
</dbReference>
<evidence type="ECO:0000313" key="2">
    <source>
        <dbReference type="EMBL" id="GII34632.1"/>
    </source>
</evidence>
<dbReference type="NCBIfam" id="TIGR03696">
    <property type="entry name" value="Rhs_assc_core"/>
    <property type="match status" value="1"/>
</dbReference>